<dbReference type="PANTHER" id="PTHR46577:SF1">
    <property type="entry name" value="HTH-TYPE TRANSCRIPTIONAL REGULATORY PROTEIN GABR"/>
    <property type="match status" value="1"/>
</dbReference>
<dbReference type="CDD" id="cd00609">
    <property type="entry name" value="AAT_like"/>
    <property type="match status" value="1"/>
</dbReference>
<dbReference type="Pfam" id="PF00155">
    <property type="entry name" value="Aminotran_1_2"/>
    <property type="match status" value="1"/>
</dbReference>
<dbReference type="InterPro" id="IPR004839">
    <property type="entry name" value="Aminotransferase_I/II_large"/>
</dbReference>
<comment type="caution">
    <text evidence="2">The sequence shown here is derived from an EMBL/GenBank/DDBJ whole genome shotgun (WGS) entry which is preliminary data.</text>
</comment>
<dbReference type="InterPro" id="IPR015421">
    <property type="entry name" value="PyrdxlP-dep_Trfase_major"/>
</dbReference>
<dbReference type="Proteomes" id="UP000620266">
    <property type="component" value="Unassembled WGS sequence"/>
</dbReference>
<protein>
    <recommendedName>
        <fullName evidence="1">Aminotransferase class I/classII large domain-containing protein</fullName>
    </recommendedName>
</protein>
<reference evidence="2" key="1">
    <citation type="journal article" date="2014" name="Int. J. Syst. Evol. Microbiol.">
        <title>Complete genome sequence of Corynebacterium casei LMG S-19264T (=DSM 44701T), isolated from a smear-ripened cheese.</title>
        <authorList>
            <consortium name="US DOE Joint Genome Institute (JGI-PGF)"/>
            <person name="Walter F."/>
            <person name="Albersmeier A."/>
            <person name="Kalinowski J."/>
            <person name="Ruckert C."/>
        </authorList>
    </citation>
    <scope>NUCLEOTIDE SEQUENCE</scope>
    <source>
        <strain evidence="2">CCM 7086</strain>
    </source>
</reference>
<dbReference type="EMBL" id="BMCG01000005">
    <property type="protein sequence ID" value="GGC16338.1"/>
    <property type="molecule type" value="Genomic_DNA"/>
</dbReference>
<gene>
    <name evidence="2" type="ORF">GCM10007205_26640</name>
</gene>
<sequence length="268" mass="29065">MEEPGYPLGRRALELAGLTVVPIPVDMEGINVEIGIAQAADALIALVTPGQQAPLGVTLSSNRRRDLLKWARTQNAWIVEDDYLGELQLDGRAKSALASGDGAERVIHIGTFSKTMSPSLGLGFMVVPKLVTEKFVEIAAVMLPAPNRTTQLAMAEFLADGHFLRHLRQMKDLYFVRREKAMTHLSKSFPQIKESGLGLIAFCSETVDDVMLVAAAREQGLAPSPLSSWYITANNKRGLILSITNLNTNNIANACGTLNDVIEAQIKA</sequence>
<keyword evidence="3" id="KW-1185">Reference proteome</keyword>
<dbReference type="SUPFAM" id="SSF53383">
    <property type="entry name" value="PLP-dependent transferases"/>
    <property type="match status" value="1"/>
</dbReference>
<evidence type="ECO:0000313" key="2">
    <source>
        <dbReference type="EMBL" id="GGC16338.1"/>
    </source>
</evidence>
<dbReference type="GO" id="GO:0030170">
    <property type="term" value="F:pyridoxal phosphate binding"/>
    <property type="evidence" value="ECO:0007669"/>
    <property type="project" value="InterPro"/>
</dbReference>
<dbReference type="InterPro" id="IPR015424">
    <property type="entry name" value="PyrdxlP-dep_Trfase"/>
</dbReference>
<evidence type="ECO:0000259" key="1">
    <source>
        <dbReference type="Pfam" id="PF00155"/>
    </source>
</evidence>
<dbReference type="PANTHER" id="PTHR46577">
    <property type="entry name" value="HTH-TYPE TRANSCRIPTIONAL REGULATORY PROTEIN GABR"/>
    <property type="match status" value="1"/>
</dbReference>
<organism evidence="2 3">
    <name type="scientific">Oxalicibacterium flavum</name>
    <dbReference type="NCBI Taxonomy" id="179467"/>
    <lineage>
        <taxon>Bacteria</taxon>
        <taxon>Pseudomonadati</taxon>
        <taxon>Pseudomonadota</taxon>
        <taxon>Betaproteobacteria</taxon>
        <taxon>Burkholderiales</taxon>
        <taxon>Oxalobacteraceae</taxon>
        <taxon>Oxalicibacterium</taxon>
    </lineage>
</organism>
<reference evidence="2" key="2">
    <citation type="submission" date="2020-09" db="EMBL/GenBank/DDBJ databases">
        <authorList>
            <person name="Sun Q."/>
            <person name="Sedlacek I."/>
        </authorList>
    </citation>
    <scope>NUCLEOTIDE SEQUENCE</scope>
    <source>
        <strain evidence="2">CCM 7086</strain>
    </source>
</reference>
<dbReference type="Gene3D" id="3.40.640.10">
    <property type="entry name" value="Type I PLP-dependent aspartate aminotransferase-like (Major domain)"/>
    <property type="match status" value="1"/>
</dbReference>
<accession>A0A8J2XVL0</accession>
<evidence type="ECO:0000313" key="3">
    <source>
        <dbReference type="Proteomes" id="UP000620266"/>
    </source>
</evidence>
<feature type="domain" description="Aminotransferase class I/classII large" evidence="1">
    <location>
        <begin position="2"/>
        <end position="256"/>
    </location>
</feature>
<proteinExistence type="predicted"/>
<name>A0A8J2XVL0_9BURK</name>
<dbReference type="AlphaFoldDB" id="A0A8J2XVL0"/>
<dbReference type="InterPro" id="IPR051446">
    <property type="entry name" value="HTH_trans_reg/aminotransferase"/>
</dbReference>